<dbReference type="AlphaFoldDB" id="A0A212LZM0"/>
<dbReference type="RefSeq" id="WP_288185565.1">
    <property type="nucleotide sequence ID" value="NZ_LT608335.1"/>
</dbReference>
<dbReference type="CDD" id="cd20686">
    <property type="entry name" value="CdiA-CT_Ec-like"/>
    <property type="match status" value="1"/>
</dbReference>
<dbReference type="InterPro" id="IPR029501">
    <property type="entry name" value="EndoU_bac"/>
</dbReference>
<name>A0A212LZM0_9FIRM</name>
<evidence type="ECO:0000313" key="2">
    <source>
        <dbReference type="EMBL" id="SCM83035.1"/>
    </source>
</evidence>
<accession>A0A212LZM0</accession>
<dbReference type="Pfam" id="PF14436">
    <property type="entry name" value="EndoU_bacteria"/>
    <property type="match status" value="1"/>
</dbReference>
<reference evidence="2" key="1">
    <citation type="submission" date="2016-08" db="EMBL/GenBank/DDBJ databases">
        <authorList>
            <person name="Seilhamer J.J."/>
        </authorList>
    </citation>
    <scope>NUCLEOTIDE SEQUENCE</scope>
    <source>
        <strain evidence="2">86</strain>
    </source>
</reference>
<gene>
    <name evidence="2" type="ORF">KL86SPO_50807</name>
</gene>
<proteinExistence type="predicted"/>
<dbReference type="GO" id="GO:0004519">
    <property type="term" value="F:endonuclease activity"/>
    <property type="evidence" value="ECO:0007669"/>
    <property type="project" value="InterPro"/>
</dbReference>
<sequence>MGRGCNCIRLGISGGSLVGGIGTGVKTAEEAAAAARAAAAAKAAEEANKAIRIGENVENHLVKVEGYSQKYGVSGGHNLDEFMKTVNEKSIKIVQETPHYDIPGIAQIEYQVPSLDRALQPTGEYKATIFKKTVYDSSIISDAKMAEWGKQAAAEAMNAGRINGTTWEGYAQNGLKFVGYLDENGAVKNFYPTLSK</sequence>
<dbReference type="EMBL" id="FMJE01000005">
    <property type="protein sequence ID" value="SCM83035.1"/>
    <property type="molecule type" value="Genomic_DNA"/>
</dbReference>
<feature type="domain" description="Bacterial EndoU nuclease" evidence="1">
    <location>
        <begin position="56"/>
        <end position="193"/>
    </location>
</feature>
<evidence type="ECO:0000259" key="1">
    <source>
        <dbReference type="Pfam" id="PF14436"/>
    </source>
</evidence>
<protein>
    <recommendedName>
        <fullName evidence="1">Bacterial EndoU nuclease domain-containing protein</fullName>
    </recommendedName>
</protein>
<organism evidence="2">
    <name type="scientific">uncultured Sporomusa sp</name>
    <dbReference type="NCBI Taxonomy" id="307249"/>
    <lineage>
        <taxon>Bacteria</taxon>
        <taxon>Bacillati</taxon>
        <taxon>Bacillota</taxon>
        <taxon>Negativicutes</taxon>
        <taxon>Selenomonadales</taxon>
        <taxon>Sporomusaceae</taxon>
        <taxon>Sporomusa</taxon>
        <taxon>environmental samples</taxon>
    </lineage>
</organism>